<keyword evidence="1" id="KW-0285">Flavoprotein</keyword>
<keyword evidence="2" id="KW-0274">FAD</keyword>
<evidence type="ECO:0000256" key="3">
    <source>
        <dbReference type="ARBA" id="ARBA00023002"/>
    </source>
</evidence>
<comment type="caution">
    <text evidence="5">The sequence shown here is derived from an EMBL/GenBank/DDBJ whole genome shotgun (WGS) entry which is preliminary data.</text>
</comment>
<dbReference type="InterPro" id="IPR016166">
    <property type="entry name" value="FAD-bd_PCMH"/>
</dbReference>
<dbReference type="InterPro" id="IPR016167">
    <property type="entry name" value="FAD-bd_PCMH_sub1"/>
</dbReference>
<keyword evidence="3" id="KW-0560">Oxidoreductase</keyword>
<accession>A0ABQ4T835</accession>
<dbReference type="SUPFAM" id="SSF56176">
    <property type="entry name" value="FAD-binding/transporter-associated domain-like"/>
    <property type="match status" value="1"/>
</dbReference>
<dbReference type="PROSITE" id="PS51387">
    <property type="entry name" value="FAD_PCMH"/>
    <property type="match status" value="1"/>
</dbReference>
<keyword evidence="6" id="KW-1185">Reference proteome</keyword>
<evidence type="ECO:0000313" key="6">
    <source>
        <dbReference type="Proteomes" id="UP001055156"/>
    </source>
</evidence>
<organism evidence="5 6">
    <name type="scientific">Methylobacterium organophilum</name>
    <dbReference type="NCBI Taxonomy" id="410"/>
    <lineage>
        <taxon>Bacteria</taxon>
        <taxon>Pseudomonadati</taxon>
        <taxon>Pseudomonadota</taxon>
        <taxon>Alphaproteobacteria</taxon>
        <taxon>Hyphomicrobiales</taxon>
        <taxon>Methylobacteriaceae</taxon>
        <taxon>Methylobacterium</taxon>
    </lineage>
</organism>
<dbReference type="InterPro" id="IPR036683">
    <property type="entry name" value="CO_DH_flav_C_dom_sf"/>
</dbReference>
<dbReference type="PANTHER" id="PTHR42659:SF2">
    <property type="entry name" value="XANTHINE DEHYDROGENASE SUBUNIT C-RELATED"/>
    <property type="match status" value="1"/>
</dbReference>
<protein>
    <submittedName>
        <fullName evidence="5">6-hydroxypseudooxynicotine dehydrogenase complex subunit alpha</fullName>
    </submittedName>
</protein>
<dbReference type="Gene3D" id="3.30.43.10">
    <property type="entry name" value="Uridine Diphospho-n-acetylenolpyruvylglucosamine Reductase, domain 2"/>
    <property type="match status" value="1"/>
</dbReference>
<evidence type="ECO:0000313" key="5">
    <source>
        <dbReference type="EMBL" id="GJE26762.1"/>
    </source>
</evidence>
<dbReference type="Gene3D" id="3.30.465.10">
    <property type="match status" value="1"/>
</dbReference>
<name>A0ABQ4T835_METOR</name>
<evidence type="ECO:0000256" key="2">
    <source>
        <dbReference type="ARBA" id="ARBA00022827"/>
    </source>
</evidence>
<dbReference type="Gene3D" id="3.30.390.50">
    <property type="entry name" value="CO dehydrogenase flavoprotein, C-terminal domain"/>
    <property type="match status" value="1"/>
</dbReference>
<dbReference type="InterPro" id="IPR005107">
    <property type="entry name" value="CO_DH_flav_C"/>
</dbReference>
<dbReference type="PANTHER" id="PTHR42659">
    <property type="entry name" value="XANTHINE DEHYDROGENASE SUBUNIT C-RELATED"/>
    <property type="match status" value="1"/>
</dbReference>
<dbReference type="Pfam" id="PF00941">
    <property type="entry name" value="FAD_binding_5"/>
    <property type="match status" value="1"/>
</dbReference>
<dbReference type="SMART" id="SM01092">
    <property type="entry name" value="CO_deh_flav_C"/>
    <property type="match status" value="1"/>
</dbReference>
<gene>
    <name evidence="5" type="primary">kdhA_2</name>
    <name evidence="5" type="ORF">LKMONMHP_1613</name>
</gene>
<proteinExistence type="predicted"/>
<reference evidence="5" key="1">
    <citation type="journal article" date="2021" name="Front. Microbiol.">
        <title>Comprehensive Comparative Genomics and Phenotyping of Methylobacterium Species.</title>
        <authorList>
            <person name="Alessa O."/>
            <person name="Ogura Y."/>
            <person name="Fujitani Y."/>
            <person name="Takami H."/>
            <person name="Hayashi T."/>
            <person name="Sahin N."/>
            <person name="Tani A."/>
        </authorList>
    </citation>
    <scope>NUCLEOTIDE SEQUENCE</scope>
    <source>
        <strain evidence="5">NBRC 15689</strain>
    </source>
</reference>
<dbReference type="InterPro" id="IPR016169">
    <property type="entry name" value="FAD-bd_PCMH_sub2"/>
</dbReference>
<evidence type="ECO:0000256" key="1">
    <source>
        <dbReference type="ARBA" id="ARBA00022630"/>
    </source>
</evidence>
<dbReference type="Pfam" id="PF03450">
    <property type="entry name" value="CO_deh_flav_C"/>
    <property type="match status" value="1"/>
</dbReference>
<dbReference type="EMBL" id="BPQV01000004">
    <property type="protein sequence ID" value="GJE26762.1"/>
    <property type="molecule type" value="Genomic_DNA"/>
</dbReference>
<dbReference type="InterPro" id="IPR036318">
    <property type="entry name" value="FAD-bd_PCMH-like_sf"/>
</dbReference>
<feature type="domain" description="FAD-binding PCMH-type" evidence="4">
    <location>
        <begin position="1"/>
        <end position="176"/>
    </location>
</feature>
<sequence length="285" mass="30170">MKPSLFAYDAPRTLDEAIALLAGDPGAMVLAGGQSLVPAMNLRLAAPGRLVDIQHVEGLRGITVGEGRITVRAMVRHRELELSAEAHRANPLIRAVMAHVAHIPIRNRGTVVGSLCHADAAAEMPMLLLLTDGSVVAQGPEGRREIAARDFFAFHMTTSRRQDEIVTEARFPVLPEGAGWAFEEFARRRGDYAVAAVGAVIRRGTVRHAVSLAACGIAARPVRLEAAEALLSDSDLSEGAIRAAAEAAKAAVTAPDDLHATTGYRRHLLAGLVRRAVAGALSRAS</sequence>
<reference evidence="5" key="2">
    <citation type="submission" date="2021-08" db="EMBL/GenBank/DDBJ databases">
        <authorList>
            <person name="Tani A."/>
            <person name="Ola A."/>
            <person name="Ogura Y."/>
            <person name="Katsura K."/>
            <person name="Hayashi T."/>
        </authorList>
    </citation>
    <scope>NUCLEOTIDE SEQUENCE</scope>
    <source>
        <strain evidence="5">NBRC 15689</strain>
    </source>
</reference>
<dbReference type="InterPro" id="IPR051312">
    <property type="entry name" value="Diverse_Substr_Oxidored"/>
</dbReference>
<evidence type="ECO:0000259" key="4">
    <source>
        <dbReference type="PROSITE" id="PS51387"/>
    </source>
</evidence>
<dbReference type="InterPro" id="IPR002346">
    <property type="entry name" value="Mopterin_DH_FAD-bd"/>
</dbReference>
<dbReference type="Proteomes" id="UP001055156">
    <property type="component" value="Unassembled WGS sequence"/>
</dbReference>
<dbReference type="SUPFAM" id="SSF55447">
    <property type="entry name" value="CO dehydrogenase flavoprotein C-terminal domain-like"/>
    <property type="match status" value="1"/>
</dbReference>
<dbReference type="RefSeq" id="WP_238310636.1">
    <property type="nucleotide sequence ID" value="NZ_BPQV01000004.1"/>
</dbReference>